<dbReference type="InterPro" id="IPR006565">
    <property type="entry name" value="BTP"/>
</dbReference>
<evidence type="ECO:0000256" key="13">
    <source>
        <dbReference type="ARBA" id="ARBA00023163"/>
    </source>
</evidence>
<dbReference type="EMBL" id="QGKX02001621">
    <property type="protein sequence ID" value="KAF3502879.1"/>
    <property type="molecule type" value="Genomic_DNA"/>
</dbReference>
<dbReference type="Gene3D" id="2.60.110.10">
    <property type="entry name" value="Thaumatin"/>
    <property type="match status" value="1"/>
</dbReference>
<evidence type="ECO:0000256" key="16">
    <source>
        <dbReference type="PROSITE-ProRule" id="PRU10141"/>
    </source>
</evidence>
<evidence type="ECO:0000256" key="4">
    <source>
        <dbReference type="ARBA" id="ARBA00022679"/>
    </source>
</evidence>
<keyword evidence="8" id="KW-0418">Kinase</keyword>
<dbReference type="PROSITE" id="PS51367">
    <property type="entry name" value="THAUMATIN_2"/>
    <property type="match status" value="1"/>
</dbReference>
<accession>A0A8S9NP50</accession>
<dbReference type="PROSITE" id="PS00108">
    <property type="entry name" value="PROTEIN_KINASE_ST"/>
    <property type="match status" value="1"/>
</dbReference>
<dbReference type="SUPFAM" id="SSF49870">
    <property type="entry name" value="Osmotin, thaumatin-like protein"/>
    <property type="match status" value="1"/>
</dbReference>
<dbReference type="GO" id="GO:0016020">
    <property type="term" value="C:membrane"/>
    <property type="evidence" value="ECO:0007669"/>
    <property type="project" value="UniProtKB-SubCell"/>
</dbReference>
<dbReference type="Proteomes" id="UP000712600">
    <property type="component" value="Unassembled WGS sequence"/>
</dbReference>
<proteinExistence type="predicted"/>
<dbReference type="SUPFAM" id="SSF56112">
    <property type="entry name" value="Protein kinase-like (PK-like)"/>
    <property type="match status" value="1"/>
</dbReference>
<comment type="subcellular location">
    <subcellularLocation>
        <location evidence="2">Membrane</location>
        <topology evidence="2">Single-pass type I membrane protein</topology>
    </subcellularLocation>
    <subcellularLocation>
        <location evidence="1">Nucleus</location>
    </subcellularLocation>
</comment>
<feature type="transmembrane region" description="Helical" evidence="18">
    <location>
        <begin position="627"/>
        <end position="648"/>
    </location>
</feature>
<keyword evidence="4" id="KW-0808">Transferase</keyword>
<evidence type="ECO:0000256" key="5">
    <source>
        <dbReference type="ARBA" id="ARBA00022692"/>
    </source>
</evidence>
<evidence type="ECO:0000256" key="18">
    <source>
        <dbReference type="SAM" id="Phobius"/>
    </source>
</evidence>
<keyword evidence="14" id="KW-0325">Glycoprotein</keyword>
<dbReference type="InterPro" id="IPR001938">
    <property type="entry name" value="Thaumatin"/>
</dbReference>
<dbReference type="Pfam" id="PF07714">
    <property type="entry name" value="PK_Tyr_Ser-Thr"/>
    <property type="match status" value="1"/>
</dbReference>
<keyword evidence="5 18" id="KW-0812">Transmembrane</keyword>
<dbReference type="Gene3D" id="3.30.200.20">
    <property type="entry name" value="Phosphorylase Kinase, domain 1"/>
    <property type="match status" value="1"/>
</dbReference>
<evidence type="ECO:0000256" key="7">
    <source>
        <dbReference type="ARBA" id="ARBA00022741"/>
    </source>
</evidence>
<evidence type="ECO:0000256" key="17">
    <source>
        <dbReference type="SAM" id="MobiDB-lite"/>
    </source>
</evidence>
<dbReference type="PRINTS" id="PR00347">
    <property type="entry name" value="THAUMATIN"/>
</dbReference>
<dbReference type="InterPro" id="IPR037176">
    <property type="entry name" value="Osmotin/thaumatin-like_sf"/>
</dbReference>
<keyword evidence="3" id="KW-0723">Serine/threonine-protein kinase</keyword>
<sequence length="999" mass="110789">MTYGDGEGGSQRRDSQRGNDFAYALARMAVAQICEGVEISTLQESHSREGARFSSFQESALERLTDVVVQYVQSVGRTTQFYANMAGRVEGNALDVVQALEDLGSGLGFNGAHDVERCLADSGVVKDIVRYTGEAEEVPFVYSLPRFPFNRGKRRAPSFSEIGVEMADEHIPVWLPAFPETKMSKEVEETNVEKIEGEVKSKENGVSLPSMQQSLDVDRSKVQKSMDQEAVLEPAEEPEGNPFLAAPVWVSEKDVPRVFCPSEPTNEEVTIGHVPEKQTNKSHHIPPLEAHAPSGMINEESRLGGTEDGQRKDGAITERALLRFKIGTRKASMRLTIKQSLEDKGWFLEDGEKREKKVEREEKLETIDTDFAIEYVTRVTSKNLTIENKCDYTVWPAIFNSGNPLSNTTGFALERGKSRVIRTPSFWSGKIWGRTLCYINSTDKLSCATGDCGSGEIECSGKYAWYPPSTTLAEFEINEDSVDLYRVNVVYGYNLPLMVVPQRSQDGKVCSRAGCDVVDLNQACPYELMVVDAEERPIACTNPCTTSGCMPSSYSESFKVPCPEATFDYSDDNYLPCTGGSTDYVIMFCPSLTPTNTRRMRKSPTTESPLTNEAKNEHDKSPLKLKVILGISTALLVMIIIVASMVVLRAKNARRKSDWNGENIEAIVMLKRYSYAKVKKMTNSFSHVLGKGGFGTVYKGKLPDGSGTDVAVKILKDSKGSGEEFINEVASMSRTSHVNIVSLLGFCYEGSKRAIVYEFMPNGSLDTYISESMSTKMEWGTLYNIAEGVARGLEYLHNRCVSRIVHFDIKPQNILMDQDLCPKIADFGLAKLCKKKDSIISIINARGTVGYIAPEVFSKSLGGVSHKSDVYSFGMVVLEIVGAKNREMPEKSGSNNSSMYFPDWIYKDLEREETMKIFGDEMTKEEDKLVKKMVLVGLWCIQTNPSDRPSMNKVVEMLEGSLEALHVPPKPLLGSPAVMVSVEESQETSSMPTSSQLER</sequence>
<evidence type="ECO:0000256" key="2">
    <source>
        <dbReference type="ARBA" id="ARBA00004479"/>
    </source>
</evidence>
<dbReference type="InterPro" id="IPR001245">
    <property type="entry name" value="Ser-Thr/Tyr_kinase_cat_dom"/>
</dbReference>
<comment type="caution">
    <text evidence="20">The sequence shown here is derived from an EMBL/GenBank/DDBJ whole genome shotgun (WGS) entry which is preliminary data.</text>
</comment>
<dbReference type="Pfam" id="PF00314">
    <property type="entry name" value="Thaumatin"/>
    <property type="match status" value="1"/>
</dbReference>
<feature type="domain" description="Protein kinase" evidence="19">
    <location>
        <begin position="683"/>
        <end position="973"/>
    </location>
</feature>
<dbReference type="AlphaFoldDB" id="A0A8S9NP50"/>
<evidence type="ECO:0000256" key="15">
    <source>
        <dbReference type="ARBA" id="ARBA00023242"/>
    </source>
</evidence>
<dbReference type="Pfam" id="PF07524">
    <property type="entry name" value="Bromo_TP"/>
    <property type="match status" value="1"/>
</dbReference>
<evidence type="ECO:0000256" key="10">
    <source>
        <dbReference type="ARBA" id="ARBA00022989"/>
    </source>
</evidence>
<dbReference type="PANTHER" id="PTHR27009">
    <property type="entry name" value="RUST RESISTANCE KINASE LR10-RELATED"/>
    <property type="match status" value="1"/>
</dbReference>
<keyword evidence="6" id="KW-0732">Signal</keyword>
<evidence type="ECO:0000256" key="6">
    <source>
        <dbReference type="ARBA" id="ARBA00022729"/>
    </source>
</evidence>
<dbReference type="PROSITE" id="PS50011">
    <property type="entry name" value="PROTEIN_KINASE_DOM"/>
    <property type="match status" value="1"/>
</dbReference>
<dbReference type="GO" id="GO:0005524">
    <property type="term" value="F:ATP binding"/>
    <property type="evidence" value="ECO:0007669"/>
    <property type="project" value="UniProtKB-UniRule"/>
</dbReference>
<evidence type="ECO:0000256" key="11">
    <source>
        <dbReference type="ARBA" id="ARBA00023015"/>
    </source>
</evidence>
<evidence type="ECO:0000259" key="19">
    <source>
        <dbReference type="PROSITE" id="PS50011"/>
    </source>
</evidence>
<dbReference type="Gene3D" id="1.10.510.10">
    <property type="entry name" value="Transferase(Phosphotransferase) domain 1"/>
    <property type="match status" value="1"/>
</dbReference>
<dbReference type="InterPro" id="IPR011009">
    <property type="entry name" value="Kinase-like_dom_sf"/>
</dbReference>
<evidence type="ECO:0000256" key="1">
    <source>
        <dbReference type="ARBA" id="ARBA00004123"/>
    </source>
</evidence>
<dbReference type="InterPro" id="IPR017441">
    <property type="entry name" value="Protein_kinase_ATP_BS"/>
</dbReference>
<evidence type="ECO:0000256" key="3">
    <source>
        <dbReference type="ARBA" id="ARBA00022527"/>
    </source>
</evidence>
<keyword evidence="7 16" id="KW-0547">Nucleotide-binding</keyword>
<feature type="compositionally biased region" description="Basic and acidic residues" evidence="17">
    <location>
        <begin position="216"/>
        <end position="227"/>
    </location>
</feature>
<dbReference type="GO" id="GO:0004674">
    <property type="term" value="F:protein serine/threonine kinase activity"/>
    <property type="evidence" value="ECO:0007669"/>
    <property type="project" value="UniProtKB-KW"/>
</dbReference>
<dbReference type="GO" id="GO:0046982">
    <property type="term" value="F:protein heterodimerization activity"/>
    <property type="evidence" value="ECO:0007669"/>
    <property type="project" value="InterPro"/>
</dbReference>
<feature type="region of interest" description="Disordered" evidence="17">
    <location>
        <begin position="596"/>
        <end position="617"/>
    </location>
</feature>
<keyword evidence="15" id="KW-0539">Nucleus</keyword>
<evidence type="ECO:0000313" key="21">
    <source>
        <dbReference type="Proteomes" id="UP000712600"/>
    </source>
</evidence>
<dbReference type="SMART" id="SM00220">
    <property type="entry name" value="S_TKc"/>
    <property type="match status" value="1"/>
</dbReference>
<dbReference type="PROSITE" id="PS00107">
    <property type="entry name" value="PROTEIN_KINASE_ATP"/>
    <property type="match status" value="1"/>
</dbReference>
<feature type="compositionally biased region" description="Polar residues" evidence="17">
    <location>
        <begin position="596"/>
        <end position="613"/>
    </location>
</feature>
<evidence type="ECO:0000256" key="8">
    <source>
        <dbReference type="ARBA" id="ARBA00022777"/>
    </source>
</evidence>
<evidence type="ECO:0000256" key="9">
    <source>
        <dbReference type="ARBA" id="ARBA00022840"/>
    </source>
</evidence>
<evidence type="ECO:0000256" key="14">
    <source>
        <dbReference type="ARBA" id="ARBA00023180"/>
    </source>
</evidence>
<keyword evidence="10 18" id="KW-1133">Transmembrane helix</keyword>
<feature type="region of interest" description="Disordered" evidence="17">
    <location>
        <begin position="199"/>
        <end position="239"/>
    </location>
</feature>
<dbReference type="Gene3D" id="1.10.20.10">
    <property type="entry name" value="Histone, subunit A"/>
    <property type="match status" value="1"/>
</dbReference>
<dbReference type="InterPro" id="IPR009072">
    <property type="entry name" value="Histone-fold"/>
</dbReference>
<keyword evidence="9 16" id="KW-0067">ATP-binding</keyword>
<dbReference type="InterPro" id="IPR045874">
    <property type="entry name" value="LRK10/LRL21-25-like"/>
</dbReference>
<keyword evidence="13" id="KW-0804">Transcription</keyword>
<evidence type="ECO:0000313" key="20">
    <source>
        <dbReference type="EMBL" id="KAF3502879.1"/>
    </source>
</evidence>
<name>A0A8S9NP50_BRACR</name>
<dbReference type="FunFam" id="1.10.510.10:FF:000590">
    <property type="entry name" value="PR5-like receptor kinase"/>
    <property type="match status" value="1"/>
</dbReference>
<protein>
    <recommendedName>
        <fullName evidence="19">Protein kinase domain-containing protein</fullName>
    </recommendedName>
</protein>
<dbReference type="FunFam" id="3.30.200.20:FF:000644">
    <property type="entry name" value="Suppressor of npr1-1 constitutive 4"/>
    <property type="match status" value="1"/>
</dbReference>
<reference evidence="20" key="1">
    <citation type="submission" date="2019-12" db="EMBL/GenBank/DDBJ databases">
        <title>Genome sequencing and annotation of Brassica cretica.</title>
        <authorList>
            <person name="Studholme D.J."/>
            <person name="Sarris P."/>
        </authorList>
    </citation>
    <scope>NUCLEOTIDE SEQUENCE</scope>
    <source>
        <strain evidence="20">PFS-109/04</strain>
        <tissue evidence="20">Leaf</tissue>
    </source>
</reference>
<dbReference type="InterPro" id="IPR000719">
    <property type="entry name" value="Prot_kinase_dom"/>
</dbReference>
<gene>
    <name evidence="20" type="ORF">F2Q69_00044792</name>
</gene>
<dbReference type="InterPro" id="IPR008271">
    <property type="entry name" value="Ser/Thr_kinase_AS"/>
</dbReference>
<dbReference type="GO" id="GO:0005634">
    <property type="term" value="C:nucleus"/>
    <property type="evidence" value="ECO:0007669"/>
    <property type="project" value="UniProtKB-SubCell"/>
</dbReference>
<dbReference type="SMART" id="SM00576">
    <property type="entry name" value="BTP"/>
    <property type="match status" value="1"/>
</dbReference>
<keyword evidence="12 18" id="KW-0472">Membrane</keyword>
<feature type="binding site" evidence="16">
    <location>
        <position position="713"/>
    </location>
    <ligand>
        <name>ATP</name>
        <dbReference type="ChEBI" id="CHEBI:30616"/>
    </ligand>
</feature>
<organism evidence="20 21">
    <name type="scientific">Brassica cretica</name>
    <name type="common">Mustard</name>
    <dbReference type="NCBI Taxonomy" id="69181"/>
    <lineage>
        <taxon>Eukaryota</taxon>
        <taxon>Viridiplantae</taxon>
        <taxon>Streptophyta</taxon>
        <taxon>Embryophyta</taxon>
        <taxon>Tracheophyta</taxon>
        <taxon>Spermatophyta</taxon>
        <taxon>Magnoliopsida</taxon>
        <taxon>eudicotyledons</taxon>
        <taxon>Gunneridae</taxon>
        <taxon>Pentapetalae</taxon>
        <taxon>rosids</taxon>
        <taxon>malvids</taxon>
        <taxon>Brassicales</taxon>
        <taxon>Brassicaceae</taxon>
        <taxon>Brassiceae</taxon>
        <taxon>Brassica</taxon>
    </lineage>
</organism>
<evidence type="ECO:0000256" key="12">
    <source>
        <dbReference type="ARBA" id="ARBA00023136"/>
    </source>
</evidence>
<keyword evidence="11" id="KW-0805">Transcription regulation</keyword>
<dbReference type="SMART" id="SM00205">
    <property type="entry name" value="THN"/>
    <property type="match status" value="1"/>
</dbReference>